<feature type="region of interest" description="Disordered" evidence="1">
    <location>
        <begin position="343"/>
        <end position="365"/>
    </location>
</feature>
<evidence type="ECO:0000313" key="3">
    <source>
        <dbReference type="EMBL" id="PBK69884.1"/>
    </source>
</evidence>
<feature type="transmembrane region" description="Helical" evidence="2">
    <location>
        <begin position="111"/>
        <end position="132"/>
    </location>
</feature>
<feature type="transmembrane region" description="Helical" evidence="2">
    <location>
        <begin position="314"/>
        <end position="332"/>
    </location>
</feature>
<protein>
    <submittedName>
        <fullName evidence="3">Uncharacterized protein</fullName>
    </submittedName>
</protein>
<feature type="compositionally biased region" description="Polar residues" evidence="1">
    <location>
        <begin position="347"/>
        <end position="357"/>
    </location>
</feature>
<evidence type="ECO:0000313" key="4">
    <source>
        <dbReference type="Proteomes" id="UP000218334"/>
    </source>
</evidence>
<accession>A0A2H3BLU4</accession>
<keyword evidence="2" id="KW-1133">Transmembrane helix</keyword>
<dbReference type="EMBL" id="KZ293428">
    <property type="protein sequence ID" value="PBK69884.1"/>
    <property type="molecule type" value="Genomic_DNA"/>
</dbReference>
<feature type="transmembrane region" description="Helical" evidence="2">
    <location>
        <begin position="71"/>
        <end position="90"/>
    </location>
</feature>
<keyword evidence="2" id="KW-0812">Transmembrane</keyword>
<feature type="transmembrane region" description="Helical" evidence="2">
    <location>
        <begin position="45"/>
        <end position="65"/>
    </location>
</feature>
<feature type="transmembrane region" description="Helical" evidence="2">
    <location>
        <begin position="281"/>
        <end position="302"/>
    </location>
</feature>
<proteinExistence type="predicted"/>
<keyword evidence="4" id="KW-1185">Reference proteome</keyword>
<feature type="transmembrane region" description="Helical" evidence="2">
    <location>
        <begin position="6"/>
        <end position="24"/>
    </location>
</feature>
<sequence>MSLLRILIFPLTIVLVSGFAISTVSSDLADLTSSCAKTNGGSFHILGPILGQFLCGIVTFFKLILSDPEGSHFLAVFLSFVAGLVTIVCLESARVANQAHRVIKYPTPALMMVNIVGGLVVFPLVLCPAFLLKSQNEQRLVPTVTAEGASVISETTPLIRALPLTDRHVLSVAEMYSIPLSVFLGFIVPSITLFLHPNNEVLIALWQLFPVYVATLRYISRAVLLRTVPHLCVNNVHVESDNVGLLCVYGAPSVVSLLTHLLYVWHALAPSSGVPDPQVHAALHVLVVDFWAIALTMLYWLWFEGGIRPATSALLASLIAGPGAGICVGWIMREEQKVQLSRYMSGARSTESNTGQAPTEEISES</sequence>
<reference evidence="4" key="1">
    <citation type="journal article" date="2017" name="Nat. Ecol. Evol.">
        <title>Genome expansion and lineage-specific genetic innovations in the forest pathogenic fungi Armillaria.</title>
        <authorList>
            <person name="Sipos G."/>
            <person name="Prasanna A.N."/>
            <person name="Walter M.C."/>
            <person name="O'Connor E."/>
            <person name="Balint B."/>
            <person name="Krizsan K."/>
            <person name="Kiss B."/>
            <person name="Hess J."/>
            <person name="Varga T."/>
            <person name="Slot J."/>
            <person name="Riley R."/>
            <person name="Boka B."/>
            <person name="Rigling D."/>
            <person name="Barry K."/>
            <person name="Lee J."/>
            <person name="Mihaltcheva S."/>
            <person name="LaButti K."/>
            <person name="Lipzen A."/>
            <person name="Waldron R."/>
            <person name="Moloney N.M."/>
            <person name="Sperisen C."/>
            <person name="Kredics L."/>
            <person name="Vagvoelgyi C."/>
            <person name="Patrignani A."/>
            <person name="Fitzpatrick D."/>
            <person name="Nagy I."/>
            <person name="Doyle S."/>
            <person name="Anderson J.B."/>
            <person name="Grigoriev I.V."/>
            <person name="Gueldener U."/>
            <person name="Muensterkoetter M."/>
            <person name="Nagy L.G."/>
        </authorList>
    </citation>
    <scope>NUCLEOTIDE SEQUENCE [LARGE SCALE GENOMIC DNA]</scope>
    <source>
        <strain evidence="4">28-4</strain>
    </source>
</reference>
<gene>
    <name evidence="3" type="ORF">ARMSODRAFT_1084567</name>
</gene>
<dbReference type="Proteomes" id="UP000218334">
    <property type="component" value="Unassembled WGS sequence"/>
</dbReference>
<feature type="transmembrane region" description="Helical" evidence="2">
    <location>
        <begin position="243"/>
        <end position="269"/>
    </location>
</feature>
<keyword evidence="2" id="KW-0472">Membrane</keyword>
<name>A0A2H3BLU4_9AGAR</name>
<evidence type="ECO:0000256" key="2">
    <source>
        <dbReference type="SAM" id="Phobius"/>
    </source>
</evidence>
<evidence type="ECO:0000256" key="1">
    <source>
        <dbReference type="SAM" id="MobiDB-lite"/>
    </source>
</evidence>
<dbReference type="AlphaFoldDB" id="A0A2H3BLU4"/>
<feature type="transmembrane region" description="Helical" evidence="2">
    <location>
        <begin position="202"/>
        <end position="220"/>
    </location>
</feature>
<feature type="transmembrane region" description="Helical" evidence="2">
    <location>
        <begin position="176"/>
        <end position="195"/>
    </location>
</feature>
<organism evidence="3 4">
    <name type="scientific">Armillaria solidipes</name>
    <dbReference type="NCBI Taxonomy" id="1076256"/>
    <lineage>
        <taxon>Eukaryota</taxon>
        <taxon>Fungi</taxon>
        <taxon>Dikarya</taxon>
        <taxon>Basidiomycota</taxon>
        <taxon>Agaricomycotina</taxon>
        <taxon>Agaricomycetes</taxon>
        <taxon>Agaricomycetidae</taxon>
        <taxon>Agaricales</taxon>
        <taxon>Marasmiineae</taxon>
        <taxon>Physalacriaceae</taxon>
        <taxon>Armillaria</taxon>
    </lineage>
</organism>